<evidence type="ECO:0000256" key="6">
    <source>
        <dbReference type="ARBA" id="ARBA00022967"/>
    </source>
</evidence>
<evidence type="ECO:0000256" key="4">
    <source>
        <dbReference type="ARBA" id="ARBA00022741"/>
    </source>
</evidence>
<dbReference type="InterPro" id="IPR030946">
    <property type="entry name" value="EcfA2"/>
</dbReference>
<evidence type="ECO:0000256" key="2">
    <source>
        <dbReference type="ARBA" id="ARBA00022448"/>
    </source>
</evidence>
<comment type="subunit">
    <text evidence="8">Forms a stable energy-coupling factor (ECF) transporter complex composed of 2 membrane-embedded substrate-binding proteins (S component), 2 ATP-binding proteins (A component) and 2 transmembrane proteins (T component).</text>
</comment>
<evidence type="ECO:0000313" key="10">
    <source>
        <dbReference type="EMBL" id="MBB6451491.1"/>
    </source>
</evidence>
<dbReference type="FunFam" id="3.40.50.300:FF:000224">
    <property type="entry name" value="Energy-coupling factor transporter ATP-binding protein EcfA"/>
    <property type="match status" value="1"/>
</dbReference>
<evidence type="ECO:0000256" key="3">
    <source>
        <dbReference type="ARBA" id="ARBA00022475"/>
    </source>
</evidence>
<dbReference type="Gene3D" id="3.40.50.300">
    <property type="entry name" value="P-loop containing nucleotide triphosphate hydrolases"/>
    <property type="match status" value="1"/>
</dbReference>
<proteinExistence type="inferred from homology"/>
<dbReference type="AlphaFoldDB" id="A0A841PXN2"/>
<evidence type="ECO:0000259" key="9">
    <source>
        <dbReference type="PROSITE" id="PS50893"/>
    </source>
</evidence>
<organism evidence="10 11">
    <name type="scientific">Geomicrobium halophilum</name>
    <dbReference type="NCBI Taxonomy" id="549000"/>
    <lineage>
        <taxon>Bacteria</taxon>
        <taxon>Bacillati</taxon>
        <taxon>Bacillota</taxon>
        <taxon>Bacilli</taxon>
        <taxon>Bacillales</taxon>
        <taxon>Geomicrobium</taxon>
    </lineage>
</organism>
<comment type="function">
    <text evidence="8">ATP-binding (A) component of a common energy-coupling factor (ECF) ABC-transporter complex.</text>
</comment>
<keyword evidence="5 8" id="KW-0067">ATP-binding</keyword>
<comment type="subcellular location">
    <subcellularLocation>
        <location evidence="1 8">Cell membrane</location>
        <topology evidence="1 8">Peripheral membrane protein</topology>
    </subcellularLocation>
</comment>
<dbReference type="PROSITE" id="PS50893">
    <property type="entry name" value="ABC_TRANSPORTER_2"/>
    <property type="match status" value="1"/>
</dbReference>
<dbReference type="SMART" id="SM00382">
    <property type="entry name" value="AAA"/>
    <property type="match status" value="1"/>
</dbReference>
<dbReference type="CDD" id="cd03225">
    <property type="entry name" value="ABC_cobalt_CbiO_domain1"/>
    <property type="match status" value="1"/>
</dbReference>
<dbReference type="PANTHER" id="PTHR43553">
    <property type="entry name" value="HEAVY METAL TRANSPORTER"/>
    <property type="match status" value="1"/>
</dbReference>
<dbReference type="InterPro" id="IPR027417">
    <property type="entry name" value="P-loop_NTPase"/>
</dbReference>
<reference evidence="10 11" key="1">
    <citation type="submission" date="2020-08" db="EMBL/GenBank/DDBJ databases">
        <title>Genomic Encyclopedia of Type Strains, Phase IV (KMG-IV): sequencing the most valuable type-strain genomes for metagenomic binning, comparative biology and taxonomic classification.</title>
        <authorList>
            <person name="Goeker M."/>
        </authorList>
    </citation>
    <scope>NUCLEOTIDE SEQUENCE [LARGE SCALE GENOMIC DNA]</scope>
    <source>
        <strain evidence="10 11">DSM 21769</strain>
    </source>
</reference>
<keyword evidence="3 8" id="KW-1003">Cell membrane</keyword>
<dbReference type="PANTHER" id="PTHR43553:SF27">
    <property type="entry name" value="ENERGY-COUPLING FACTOR TRANSPORTER ATP-BINDING PROTEIN ECFA2"/>
    <property type="match status" value="1"/>
</dbReference>
<dbReference type="GO" id="GO:0042626">
    <property type="term" value="F:ATPase-coupled transmembrane transporter activity"/>
    <property type="evidence" value="ECO:0007669"/>
    <property type="project" value="TreeGrafter"/>
</dbReference>
<accession>A0A841PXN2</accession>
<dbReference type="InterPro" id="IPR003439">
    <property type="entry name" value="ABC_transporter-like_ATP-bd"/>
</dbReference>
<gene>
    <name evidence="10" type="ORF">HNR44_003502</name>
</gene>
<dbReference type="Proteomes" id="UP000568839">
    <property type="component" value="Unassembled WGS sequence"/>
</dbReference>
<sequence length="289" mass="31602">MRITFRDVSYTYMIGSPFEKKALDAVNLTLSSQTFTGVVGSTGSGKSTLMQLINGLLLPTTGQVQNGDFILHRKSKRKYVKQVRRQVGMVFQYPEHQLFGSTVEEDMLFGPKHLGLDIEKSRQRFPDLLELVGLGEEILPYSPFSLSGGQMRRVAIAGVLATHPKVLILDEPAAGLDPAGHRALLDLLRDWHDQHGLTTVLVTHDMEDAARYADEIVVMDEGKPVISGAPTDVFRQADQLAGLGLDVPASVRVSRAMQAAGWEVADTLLEPEALAGVVIDQLSTVRKEG</sequence>
<dbReference type="Pfam" id="PF00005">
    <property type="entry name" value="ABC_tran"/>
    <property type="match status" value="1"/>
</dbReference>
<evidence type="ECO:0000256" key="1">
    <source>
        <dbReference type="ARBA" id="ARBA00004202"/>
    </source>
</evidence>
<dbReference type="RefSeq" id="WP_184405742.1">
    <property type="nucleotide sequence ID" value="NZ_JACHHJ010000007.1"/>
</dbReference>
<dbReference type="InterPro" id="IPR003593">
    <property type="entry name" value="AAA+_ATPase"/>
</dbReference>
<name>A0A841PXN2_9BACL</name>
<protein>
    <recommendedName>
        <fullName evidence="8">Energy-coupling factor transporter ATP-binding protein EcfA2</fullName>
        <ecNumber evidence="8">7.-.-.-</ecNumber>
    </recommendedName>
</protein>
<dbReference type="EC" id="7.-.-.-" evidence="8"/>
<keyword evidence="7 8" id="KW-0472">Membrane</keyword>
<evidence type="ECO:0000313" key="11">
    <source>
        <dbReference type="Proteomes" id="UP000568839"/>
    </source>
</evidence>
<evidence type="ECO:0000256" key="8">
    <source>
        <dbReference type="RuleBase" id="RU365104"/>
    </source>
</evidence>
<dbReference type="GO" id="GO:0005524">
    <property type="term" value="F:ATP binding"/>
    <property type="evidence" value="ECO:0007669"/>
    <property type="project" value="UniProtKB-UniRule"/>
</dbReference>
<dbReference type="PROSITE" id="PS00211">
    <property type="entry name" value="ABC_TRANSPORTER_1"/>
    <property type="match status" value="1"/>
</dbReference>
<dbReference type="EMBL" id="JACHHJ010000007">
    <property type="protein sequence ID" value="MBB6451491.1"/>
    <property type="molecule type" value="Genomic_DNA"/>
</dbReference>
<dbReference type="NCBIfam" id="TIGR04521">
    <property type="entry name" value="ECF_ATPase_2"/>
    <property type="match status" value="1"/>
</dbReference>
<keyword evidence="6" id="KW-1278">Translocase</keyword>
<comment type="similarity">
    <text evidence="8">Belongs to the ABC transporter superfamily. Energy-coupling factor EcfA family.</text>
</comment>
<keyword evidence="10" id="KW-0378">Hydrolase</keyword>
<evidence type="ECO:0000256" key="5">
    <source>
        <dbReference type="ARBA" id="ARBA00022840"/>
    </source>
</evidence>
<dbReference type="GO" id="GO:0015087">
    <property type="term" value="F:cobalt ion transmembrane transporter activity"/>
    <property type="evidence" value="ECO:0007669"/>
    <property type="project" value="UniProtKB-ARBA"/>
</dbReference>
<keyword evidence="2 8" id="KW-0813">Transport</keyword>
<feature type="domain" description="ABC transporter" evidence="9">
    <location>
        <begin position="3"/>
        <end position="246"/>
    </location>
</feature>
<dbReference type="SUPFAM" id="SSF52540">
    <property type="entry name" value="P-loop containing nucleoside triphosphate hydrolases"/>
    <property type="match status" value="1"/>
</dbReference>
<dbReference type="InterPro" id="IPR050095">
    <property type="entry name" value="ECF_ABC_transporter_ATP-bd"/>
</dbReference>
<dbReference type="GO" id="GO:0016887">
    <property type="term" value="F:ATP hydrolysis activity"/>
    <property type="evidence" value="ECO:0007669"/>
    <property type="project" value="InterPro"/>
</dbReference>
<dbReference type="InterPro" id="IPR015856">
    <property type="entry name" value="ABC_transpr_CbiO/EcfA_su"/>
</dbReference>
<evidence type="ECO:0000256" key="7">
    <source>
        <dbReference type="ARBA" id="ARBA00023136"/>
    </source>
</evidence>
<keyword evidence="11" id="KW-1185">Reference proteome</keyword>
<dbReference type="InterPro" id="IPR017871">
    <property type="entry name" value="ABC_transporter-like_CS"/>
</dbReference>
<comment type="caution">
    <text evidence="10">The sequence shown here is derived from an EMBL/GenBank/DDBJ whole genome shotgun (WGS) entry which is preliminary data.</text>
</comment>
<keyword evidence="4 8" id="KW-0547">Nucleotide-binding</keyword>
<dbReference type="GO" id="GO:0043190">
    <property type="term" value="C:ATP-binding cassette (ABC) transporter complex"/>
    <property type="evidence" value="ECO:0007669"/>
    <property type="project" value="TreeGrafter"/>
</dbReference>